<name>A0A1A9HXY7_9BACT</name>
<dbReference type="STRING" id="1176587.A8C56_03935"/>
<dbReference type="EMBL" id="CP015772">
    <property type="protein sequence ID" value="ANH80246.1"/>
    <property type="molecule type" value="Genomic_DNA"/>
</dbReference>
<dbReference type="Proteomes" id="UP000077667">
    <property type="component" value="Chromosome"/>
</dbReference>
<dbReference type="AlphaFoldDB" id="A0A1A9HXY7"/>
<keyword evidence="2" id="KW-1185">Reference proteome</keyword>
<proteinExistence type="predicted"/>
<evidence type="ECO:0000313" key="1">
    <source>
        <dbReference type="EMBL" id="ANH80246.1"/>
    </source>
</evidence>
<evidence type="ECO:0000313" key="2">
    <source>
        <dbReference type="Proteomes" id="UP000077667"/>
    </source>
</evidence>
<gene>
    <name evidence="1" type="ORF">A8C56_03935</name>
</gene>
<protein>
    <submittedName>
        <fullName evidence="1">Uncharacterized protein</fullName>
    </submittedName>
</protein>
<accession>A0A1A9HXY7</accession>
<organism evidence="1 2">
    <name type="scientific">Niabella ginsenosidivorans</name>
    <dbReference type="NCBI Taxonomy" id="1176587"/>
    <lineage>
        <taxon>Bacteria</taxon>
        <taxon>Pseudomonadati</taxon>
        <taxon>Bacteroidota</taxon>
        <taxon>Chitinophagia</taxon>
        <taxon>Chitinophagales</taxon>
        <taxon>Chitinophagaceae</taxon>
        <taxon>Niabella</taxon>
    </lineage>
</organism>
<reference evidence="1 2" key="1">
    <citation type="submission" date="2016-05" db="EMBL/GenBank/DDBJ databases">
        <title>Niabella ginsenosidivorans BS26 whole genome sequencing.</title>
        <authorList>
            <person name="Im W.T."/>
            <person name="Siddiqi M.Z."/>
        </authorList>
    </citation>
    <scope>NUCLEOTIDE SEQUENCE [LARGE SCALE GENOMIC DNA]</scope>
    <source>
        <strain evidence="1 2">BS26</strain>
    </source>
</reference>
<dbReference type="KEGG" id="nia:A8C56_03935"/>
<sequence>MLCLLSETSGRPIVLNDLPAFVYPGIILREQISGITLVGTNSFFKKCYRQQSAGDNLEIANLYHAALRLCDRPGWIYK</sequence>